<comment type="subcellular location">
    <subcellularLocation>
        <location evidence="1">Mitochondrion</location>
    </subcellularLocation>
</comment>
<keyword evidence="3" id="KW-0689">Ribosomal protein</keyword>
<proteinExistence type="inferred from homology"/>
<gene>
    <name evidence="8" type="ORF">PR048_009872</name>
</gene>
<evidence type="ECO:0000256" key="7">
    <source>
        <dbReference type="ARBA" id="ARBA00035179"/>
    </source>
</evidence>
<evidence type="ECO:0000256" key="2">
    <source>
        <dbReference type="ARBA" id="ARBA00022946"/>
    </source>
</evidence>
<keyword evidence="2" id="KW-0809">Transit peptide</keyword>
<dbReference type="PANTHER" id="PTHR28595:SF1">
    <property type="entry name" value="LARGE RIBOSOMAL SUBUNIT PROTEIN ML54"/>
    <property type="match status" value="1"/>
</dbReference>
<evidence type="ECO:0000256" key="6">
    <source>
        <dbReference type="ARBA" id="ARBA00033752"/>
    </source>
</evidence>
<dbReference type="PANTHER" id="PTHR28595">
    <property type="entry name" value="39S RIBOSOMAL PROTEIN L54, MITOCHONDRIAL"/>
    <property type="match status" value="1"/>
</dbReference>
<keyword evidence="9" id="KW-1185">Reference proteome</keyword>
<evidence type="ECO:0000313" key="9">
    <source>
        <dbReference type="Proteomes" id="UP001159363"/>
    </source>
</evidence>
<sequence>MEHDIAYHHHKGLAERHVADKELEKKAFKILLSSDADLNERLWAGVTGSAMHIKRISSFGKSKKKLGKLGPMVEKKVLPVETDPHKLVNFVCGSNLMKEGSDVPIKPDSEYPDWLWNLHTGKPLPLEELESDPKRYWRRLRKMALRKNSTMKKLNPF</sequence>
<dbReference type="InterPro" id="IPR013870">
    <property type="entry name" value="Ribosomal_mL54"/>
</dbReference>
<evidence type="ECO:0000256" key="5">
    <source>
        <dbReference type="ARBA" id="ARBA00023274"/>
    </source>
</evidence>
<organism evidence="8 9">
    <name type="scientific">Dryococelus australis</name>
    <dbReference type="NCBI Taxonomy" id="614101"/>
    <lineage>
        <taxon>Eukaryota</taxon>
        <taxon>Metazoa</taxon>
        <taxon>Ecdysozoa</taxon>
        <taxon>Arthropoda</taxon>
        <taxon>Hexapoda</taxon>
        <taxon>Insecta</taxon>
        <taxon>Pterygota</taxon>
        <taxon>Neoptera</taxon>
        <taxon>Polyneoptera</taxon>
        <taxon>Phasmatodea</taxon>
        <taxon>Verophasmatodea</taxon>
        <taxon>Anareolatae</taxon>
        <taxon>Phasmatidae</taxon>
        <taxon>Eurycanthinae</taxon>
        <taxon>Dryococelus</taxon>
    </lineage>
</organism>
<dbReference type="EMBL" id="JARBHB010000003">
    <property type="protein sequence ID" value="KAJ8890364.1"/>
    <property type="molecule type" value="Genomic_DNA"/>
</dbReference>
<evidence type="ECO:0000313" key="8">
    <source>
        <dbReference type="EMBL" id="KAJ8890364.1"/>
    </source>
</evidence>
<protein>
    <recommendedName>
        <fullName evidence="7">Large ribosomal subunit protein mL54</fullName>
    </recommendedName>
</protein>
<name>A0ABQ9I233_9NEOP</name>
<keyword evidence="5" id="KW-0687">Ribonucleoprotein</keyword>
<comment type="caution">
    <text evidence="8">The sequence shown here is derived from an EMBL/GenBank/DDBJ whole genome shotgun (WGS) entry which is preliminary data.</text>
</comment>
<evidence type="ECO:0000256" key="4">
    <source>
        <dbReference type="ARBA" id="ARBA00023128"/>
    </source>
</evidence>
<reference evidence="8 9" key="1">
    <citation type="submission" date="2023-02" db="EMBL/GenBank/DDBJ databases">
        <title>LHISI_Scaffold_Assembly.</title>
        <authorList>
            <person name="Stuart O.P."/>
            <person name="Cleave R."/>
            <person name="Magrath M.J.L."/>
            <person name="Mikheyev A.S."/>
        </authorList>
    </citation>
    <scope>NUCLEOTIDE SEQUENCE [LARGE SCALE GENOMIC DNA]</scope>
    <source>
        <strain evidence="8">Daus_M_001</strain>
        <tissue evidence="8">Leg muscle</tissue>
    </source>
</reference>
<accession>A0ABQ9I233</accession>
<comment type="similarity">
    <text evidence="6">Belongs to the mitochondrion-specific ribosomal protein mL54 family.</text>
</comment>
<evidence type="ECO:0000256" key="1">
    <source>
        <dbReference type="ARBA" id="ARBA00004173"/>
    </source>
</evidence>
<dbReference type="Proteomes" id="UP001159363">
    <property type="component" value="Chromosome 3"/>
</dbReference>
<keyword evidence="4" id="KW-0496">Mitochondrion</keyword>
<dbReference type="Pfam" id="PF08561">
    <property type="entry name" value="Ribosomal_L37"/>
    <property type="match status" value="1"/>
</dbReference>
<evidence type="ECO:0000256" key="3">
    <source>
        <dbReference type="ARBA" id="ARBA00022980"/>
    </source>
</evidence>